<dbReference type="EMBL" id="CAUYUJ010015203">
    <property type="protein sequence ID" value="CAK0851040.1"/>
    <property type="molecule type" value="Genomic_DNA"/>
</dbReference>
<sequence>MVATAKPKPRGGGPKKPARDNLKKDKRKTDAQHENDMQRLRWKLNQAKPEVKKFYKMQSRQEKLKFMERFQKE</sequence>
<feature type="region of interest" description="Disordered" evidence="1">
    <location>
        <begin position="1"/>
        <end position="38"/>
    </location>
</feature>
<protein>
    <recommendedName>
        <fullName evidence="4">rRNA-processing protein efg1</fullName>
    </recommendedName>
</protein>
<keyword evidence="3" id="KW-1185">Reference proteome</keyword>
<accession>A0ABN9TYL6</accession>
<evidence type="ECO:0000256" key="1">
    <source>
        <dbReference type="SAM" id="MobiDB-lite"/>
    </source>
</evidence>
<feature type="non-terminal residue" evidence="2">
    <location>
        <position position="73"/>
    </location>
</feature>
<evidence type="ECO:0000313" key="2">
    <source>
        <dbReference type="EMBL" id="CAK0851040.1"/>
    </source>
</evidence>
<name>A0ABN9TYL6_9DINO</name>
<gene>
    <name evidence="2" type="ORF">PCOR1329_LOCUS43301</name>
</gene>
<evidence type="ECO:0008006" key="4">
    <source>
        <dbReference type="Google" id="ProtNLM"/>
    </source>
</evidence>
<comment type="caution">
    <text evidence="2">The sequence shown here is derived from an EMBL/GenBank/DDBJ whole genome shotgun (WGS) entry which is preliminary data.</text>
</comment>
<organism evidence="2 3">
    <name type="scientific">Prorocentrum cordatum</name>
    <dbReference type="NCBI Taxonomy" id="2364126"/>
    <lineage>
        <taxon>Eukaryota</taxon>
        <taxon>Sar</taxon>
        <taxon>Alveolata</taxon>
        <taxon>Dinophyceae</taxon>
        <taxon>Prorocentrales</taxon>
        <taxon>Prorocentraceae</taxon>
        <taxon>Prorocentrum</taxon>
    </lineage>
</organism>
<proteinExistence type="predicted"/>
<dbReference type="Proteomes" id="UP001189429">
    <property type="component" value="Unassembled WGS sequence"/>
</dbReference>
<feature type="compositionally biased region" description="Basic and acidic residues" evidence="1">
    <location>
        <begin position="17"/>
        <end position="38"/>
    </location>
</feature>
<reference evidence="2" key="1">
    <citation type="submission" date="2023-10" db="EMBL/GenBank/DDBJ databases">
        <authorList>
            <person name="Chen Y."/>
            <person name="Shah S."/>
            <person name="Dougan E. K."/>
            <person name="Thang M."/>
            <person name="Chan C."/>
        </authorList>
    </citation>
    <scope>NUCLEOTIDE SEQUENCE [LARGE SCALE GENOMIC DNA]</scope>
</reference>
<evidence type="ECO:0000313" key="3">
    <source>
        <dbReference type="Proteomes" id="UP001189429"/>
    </source>
</evidence>